<evidence type="ECO:0000313" key="2">
    <source>
        <dbReference type="Proteomes" id="UP000886998"/>
    </source>
</evidence>
<evidence type="ECO:0000313" key="1">
    <source>
        <dbReference type="EMBL" id="GFY71131.1"/>
    </source>
</evidence>
<organism evidence="1 2">
    <name type="scientific">Trichonephila inaurata madagascariensis</name>
    <dbReference type="NCBI Taxonomy" id="2747483"/>
    <lineage>
        <taxon>Eukaryota</taxon>
        <taxon>Metazoa</taxon>
        <taxon>Ecdysozoa</taxon>
        <taxon>Arthropoda</taxon>
        <taxon>Chelicerata</taxon>
        <taxon>Arachnida</taxon>
        <taxon>Araneae</taxon>
        <taxon>Araneomorphae</taxon>
        <taxon>Entelegynae</taxon>
        <taxon>Araneoidea</taxon>
        <taxon>Nephilidae</taxon>
        <taxon>Trichonephila</taxon>
        <taxon>Trichonephila inaurata</taxon>
    </lineage>
</organism>
<comment type="caution">
    <text evidence="1">The sequence shown here is derived from an EMBL/GenBank/DDBJ whole genome shotgun (WGS) entry which is preliminary data.</text>
</comment>
<proteinExistence type="predicted"/>
<dbReference type="Proteomes" id="UP000886998">
    <property type="component" value="Unassembled WGS sequence"/>
</dbReference>
<gene>
    <name evidence="1" type="ORF">TNIN_333921</name>
</gene>
<sequence>MSSLEGGESLPLLGTDLTAKSSFVGSYGVNEGRGTRVTLFWNRQSIRAGVAEGRKKNLNRYELRQPFLALSEWMDISFWFLVLSGIHCVCLDWRTH</sequence>
<reference evidence="1" key="1">
    <citation type="submission" date="2020-08" db="EMBL/GenBank/DDBJ databases">
        <title>Multicomponent nature underlies the extraordinary mechanical properties of spider dragline silk.</title>
        <authorList>
            <person name="Kono N."/>
            <person name="Nakamura H."/>
            <person name="Mori M."/>
            <person name="Yoshida Y."/>
            <person name="Ohtoshi R."/>
            <person name="Malay A.D."/>
            <person name="Moran D.A.P."/>
            <person name="Tomita M."/>
            <person name="Numata K."/>
            <person name="Arakawa K."/>
        </authorList>
    </citation>
    <scope>NUCLEOTIDE SEQUENCE</scope>
</reference>
<accession>A0A8X6YHK8</accession>
<dbReference type="EMBL" id="BMAV01018626">
    <property type="protein sequence ID" value="GFY71131.1"/>
    <property type="molecule type" value="Genomic_DNA"/>
</dbReference>
<name>A0A8X6YHK8_9ARAC</name>
<keyword evidence="2" id="KW-1185">Reference proteome</keyword>
<dbReference type="AlphaFoldDB" id="A0A8X6YHK8"/>
<protein>
    <submittedName>
        <fullName evidence="1">Uncharacterized protein</fullName>
    </submittedName>
</protein>